<reference evidence="5" key="2">
    <citation type="journal article" date="2013" name="Nat. Commun.">
        <title>Genome of the Chinese tree shrew.</title>
        <authorList>
            <person name="Fan Y."/>
            <person name="Huang Z.Y."/>
            <person name="Cao C.C."/>
            <person name="Chen C.S."/>
            <person name="Chen Y.X."/>
            <person name="Fan D.D."/>
            <person name="He J."/>
            <person name="Hou H.L."/>
            <person name="Hu L."/>
            <person name="Hu X.T."/>
            <person name="Jiang X.T."/>
            <person name="Lai R."/>
            <person name="Lang Y.S."/>
            <person name="Liang B."/>
            <person name="Liao S.G."/>
            <person name="Mu D."/>
            <person name="Ma Y.Y."/>
            <person name="Niu Y.Y."/>
            <person name="Sun X.Q."/>
            <person name="Xia J.Q."/>
            <person name="Xiao J."/>
            <person name="Xiong Z.Q."/>
            <person name="Xu L."/>
            <person name="Yang L."/>
            <person name="Zhang Y."/>
            <person name="Zhao W."/>
            <person name="Zhao X.D."/>
            <person name="Zheng Y.T."/>
            <person name="Zhou J.M."/>
            <person name="Zhu Y.B."/>
            <person name="Zhang G.J."/>
            <person name="Wang J."/>
            <person name="Yao Y.G."/>
        </authorList>
    </citation>
    <scope>NUCLEOTIDE SEQUENCE [LARGE SCALE GENOMIC DNA]</scope>
</reference>
<organism evidence="4 5">
    <name type="scientific">Tupaia chinensis</name>
    <name type="common">Chinese tree shrew</name>
    <name type="synonym">Tupaia belangeri chinensis</name>
    <dbReference type="NCBI Taxonomy" id="246437"/>
    <lineage>
        <taxon>Eukaryota</taxon>
        <taxon>Metazoa</taxon>
        <taxon>Chordata</taxon>
        <taxon>Craniata</taxon>
        <taxon>Vertebrata</taxon>
        <taxon>Euteleostomi</taxon>
        <taxon>Mammalia</taxon>
        <taxon>Eutheria</taxon>
        <taxon>Euarchontoglires</taxon>
        <taxon>Scandentia</taxon>
        <taxon>Tupaiidae</taxon>
        <taxon>Tupaia</taxon>
    </lineage>
</organism>
<keyword evidence="1" id="KW-0547">Nucleotide-binding</keyword>
<evidence type="ECO:0000313" key="5">
    <source>
        <dbReference type="Proteomes" id="UP000011518"/>
    </source>
</evidence>
<feature type="region of interest" description="Disordered" evidence="2">
    <location>
        <begin position="324"/>
        <end position="346"/>
    </location>
</feature>
<protein>
    <submittedName>
        <fullName evidence="4">Ribosomal protein S6 kinase alpha-2</fullName>
    </submittedName>
</protein>
<proteinExistence type="predicted"/>
<dbReference type="EMBL" id="KB320787">
    <property type="protein sequence ID" value="ELW63306.1"/>
    <property type="molecule type" value="Genomic_DNA"/>
</dbReference>
<feature type="binding site" evidence="1">
    <location>
        <position position="171"/>
    </location>
    <ligand>
        <name>ATP</name>
        <dbReference type="ChEBI" id="CHEBI:30616"/>
    </ligand>
</feature>
<accession>L9KKK7</accession>
<evidence type="ECO:0000256" key="1">
    <source>
        <dbReference type="PROSITE-ProRule" id="PRU10141"/>
    </source>
</evidence>
<feature type="chain" id="PRO_5003999916" evidence="3">
    <location>
        <begin position="24"/>
        <end position="346"/>
    </location>
</feature>
<dbReference type="STRING" id="246437.L9KKK7"/>
<gene>
    <name evidence="4" type="ORF">TREES_T100014075</name>
</gene>
<dbReference type="GO" id="GO:0016301">
    <property type="term" value="F:kinase activity"/>
    <property type="evidence" value="ECO:0007669"/>
    <property type="project" value="UniProtKB-KW"/>
</dbReference>
<dbReference type="GO" id="GO:0005524">
    <property type="term" value="F:ATP binding"/>
    <property type="evidence" value="ECO:0007669"/>
    <property type="project" value="UniProtKB-UniRule"/>
</dbReference>
<keyword evidence="1" id="KW-0067">ATP-binding</keyword>
<sequence>MACPAQHLLCILVPGPSTMGAWAQGSRWQVPLASASAVLTVQSWGLEKLRVPPNGLPGSDGRVVLCFSVRAPRRPDCGRVGASQGRRWPLSKLLSWPGSVGVAPQTDVSGFLVTSLHDEEGIVKEIDISHHVKEGFEKADPSQFELLKVLGQGSYGKVSGASAPGLGVIAKASRPLNSSQRVCERHQRLLFRKEDVSGEEQTRLAEEVFLVRKTRGSDAGQLYAMKVLKKATLKGWSPVNVAWLHASTVEPHAGTVELHASTVEPHTGTVEPHVGTTELHASTVEPHAGTVELHAGTTELHAGTTEPYAGTTELHVDTMEPHVGTTEPHAGTAASDGRGALAQCPQ</sequence>
<keyword evidence="3" id="KW-0732">Signal</keyword>
<keyword evidence="4" id="KW-0808">Transferase</keyword>
<evidence type="ECO:0000256" key="2">
    <source>
        <dbReference type="SAM" id="MobiDB-lite"/>
    </source>
</evidence>
<name>L9KKK7_TUPCH</name>
<keyword evidence="5" id="KW-1185">Reference proteome</keyword>
<dbReference type="InterPro" id="IPR017441">
    <property type="entry name" value="Protein_kinase_ATP_BS"/>
</dbReference>
<dbReference type="Gene3D" id="3.30.200.20">
    <property type="entry name" value="Phosphorylase Kinase, domain 1"/>
    <property type="match status" value="2"/>
</dbReference>
<dbReference type="PROSITE" id="PS00107">
    <property type="entry name" value="PROTEIN_KINASE_ATP"/>
    <property type="match status" value="1"/>
</dbReference>
<feature type="signal peptide" evidence="3">
    <location>
        <begin position="1"/>
        <end position="23"/>
    </location>
</feature>
<evidence type="ECO:0000313" key="4">
    <source>
        <dbReference type="EMBL" id="ELW63306.1"/>
    </source>
</evidence>
<evidence type="ECO:0000256" key="3">
    <source>
        <dbReference type="SAM" id="SignalP"/>
    </source>
</evidence>
<dbReference type="AlphaFoldDB" id="L9KKK7"/>
<dbReference type="InParanoid" id="L9KKK7"/>
<keyword evidence="4" id="KW-0418">Kinase</keyword>
<reference evidence="5" key="1">
    <citation type="submission" date="2012-07" db="EMBL/GenBank/DDBJ databases">
        <title>Genome of the Chinese tree shrew, a rising model animal genetically related to primates.</title>
        <authorList>
            <person name="Zhang G."/>
            <person name="Fan Y."/>
            <person name="Yao Y."/>
            <person name="Huang Z."/>
        </authorList>
    </citation>
    <scope>NUCLEOTIDE SEQUENCE [LARGE SCALE GENOMIC DNA]</scope>
</reference>
<dbReference type="Proteomes" id="UP000011518">
    <property type="component" value="Unassembled WGS sequence"/>
</dbReference>